<evidence type="ECO:0000256" key="2">
    <source>
        <dbReference type="SAM" id="Phobius"/>
    </source>
</evidence>
<dbReference type="NCBIfam" id="TIGR01167">
    <property type="entry name" value="LPXTG_anchor"/>
    <property type="match status" value="1"/>
</dbReference>
<reference evidence="3 4" key="1">
    <citation type="submission" date="2020-03" db="EMBL/GenBank/DDBJ databases">
        <title>Weissella sp. nov., isolated from Cybister lewisianus.</title>
        <authorList>
            <person name="Hyun D.-W."/>
            <person name="Bae J.-W."/>
        </authorList>
    </citation>
    <scope>NUCLEOTIDE SEQUENCE [LARGE SCALE GENOMIC DNA]</scope>
    <source>
        <strain evidence="3 4">HDW19</strain>
    </source>
</reference>
<dbReference type="EMBL" id="CP049888">
    <property type="protein sequence ID" value="QIL50861.1"/>
    <property type="molecule type" value="Genomic_DNA"/>
</dbReference>
<keyword evidence="2" id="KW-0472">Membrane</keyword>
<protein>
    <submittedName>
        <fullName evidence="3">LPXTG cell wall anchor domain-containing protein</fullName>
    </submittedName>
</protein>
<name>A0A6G8B0J2_9LACO</name>
<feature type="region of interest" description="Disordered" evidence="1">
    <location>
        <begin position="1"/>
        <end position="47"/>
    </location>
</feature>
<dbReference type="KEGG" id="wco:G7084_05740"/>
<dbReference type="AlphaFoldDB" id="A0A6G8B0J2"/>
<feature type="compositionally biased region" description="Low complexity" evidence="1">
    <location>
        <begin position="17"/>
        <end position="41"/>
    </location>
</feature>
<keyword evidence="2" id="KW-1133">Transmembrane helix</keyword>
<keyword evidence="2" id="KW-0812">Transmembrane</keyword>
<gene>
    <name evidence="3" type="ORF">G7084_05740</name>
</gene>
<organism evidence="3 4">
    <name type="scientific">Weissella coleopterorum</name>
    <dbReference type="NCBI Taxonomy" id="2714949"/>
    <lineage>
        <taxon>Bacteria</taxon>
        <taxon>Bacillati</taxon>
        <taxon>Bacillota</taxon>
        <taxon>Bacilli</taxon>
        <taxon>Lactobacillales</taxon>
        <taxon>Lactobacillaceae</taxon>
        <taxon>Weissella</taxon>
    </lineage>
</organism>
<sequence>MPTLPVIDDNGNDDHGSNGNDNNSNNINPGKNNSNSNPNINNDKKRNDVVNNVVEEVQTLLPKTAAQNLTWISVVSIILTSLAGVMIWKSRK</sequence>
<dbReference type="Proteomes" id="UP000500741">
    <property type="component" value="Chromosome"/>
</dbReference>
<accession>A0A6G8B0J2</accession>
<evidence type="ECO:0000256" key="1">
    <source>
        <dbReference type="SAM" id="MobiDB-lite"/>
    </source>
</evidence>
<feature type="transmembrane region" description="Helical" evidence="2">
    <location>
        <begin position="69"/>
        <end position="88"/>
    </location>
</feature>
<keyword evidence="4" id="KW-1185">Reference proteome</keyword>
<evidence type="ECO:0000313" key="3">
    <source>
        <dbReference type="EMBL" id="QIL50861.1"/>
    </source>
</evidence>
<proteinExistence type="predicted"/>
<evidence type="ECO:0000313" key="4">
    <source>
        <dbReference type="Proteomes" id="UP000500741"/>
    </source>
</evidence>